<evidence type="ECO:0000259" key="11">
    <source>
        <dbReference type="SMART" id="SM00499"/>
    </source>
</evidence>
<evidence type="ECO:0000313" key="13">
    <source>
        <dbReference type="Proteomes" id="UP001180020"/>
    </source>
</evidence>
<evidence type="ECO:0000256" key="3">
    <source>
        <dbReference type="ARBA" id="ARBA00022622"/>
    </source>
</evidence>
<comment type="subcellular location">
    <subcellularLocation>
        <location evidence="1">Cell membrane</location>
        <topology evidence="1">Lipid-anchor</topology>
        <topology evidence="1">GPI-anchor</topology>
    </subcellularLocation>
</comment>
<dbReference type="SUPFAM" id="SSF47699">
    <property type="entry name" value="Bifunctional inhibitor/lipid-transfer protein/seed storage 2S albumin"/>
    <property type="match status" value="1"/>
</dbReference>
<evidence type="ECO:0000256" key="6">
    <source>
        <dbReference type="ARBA" id="ARBA00023180"/>
    </source>
</evidence>
<dbReference type="GO" id="GO:0098552">
    <property type="term" value="C:side of membrane"/>
    <property type="evidence" value="ECO:0007669"/>
    <property type="project" value="UniProtKB-KW"/>
</dbReference>
<dbReference type="CDD" id="cd00010">
    <property type="entry name" value="AAI_LTSS"/>
    <property type="match status" value="1"/>
</dbReference>
<dbReference type="SMART" id="SM00499">
    <property type="entry name" value="AAI"/>
    <property type="match status" value="1"/>
</dbReference>
<organism evidence="12 13">
    <name type="scientific">Acorus calamus</name>
    <name type="common">Sweet flag</name>
    <dbReference type="NCBI Taxonomy" id="4465"/>
    <lineage>
        <taxon>Eukaryota</taxon>
        <taxon>Viridiplantae</taxon>
        <taxon>Streptophyta</taxon>
        <taxon>Embryophyta</taxon>
        <taxon>Tracheophyta</taxon>
        <taxon>Spermatophyta</taxon>
        <taxon>Magnoliopsida</taxon>
        <taxon>Liliopsida</taxon>
        <taxon>Acoraceae</taxon>
        <taxon>Acorus</taxon>
    </lineage>
</organism>
<dbReference type="GO" id="GO:0006869">
    <property type="term" value="P:lipid transport"/>
    <property type="evidence" value="ECO:0007669"/>
    <property type="project" value="InterPro"/>
</dbReference>
<evidence type="ECO:0000256" key="9">
    <source>
        <dbReference type="SAM" id="Phobius"/>
    </source>
</evidence>
<dbReference type="GO" id="GO:0005886">
    <property type="term" value="C:plasma membrane"/>
    <property type="evidence" value="ECO:0007669"/>
    <property type="project" value="UniProtKB-SubCell"/>
</dbReference>
<keyword evidence="7" id="KW-0449">Lipoprotein</keyword>
<keyword evidence="9" id="KW-0812">Transmembrane</keyword>
<dbReference type="EMBL" id="JAUJYO010000016">
    <property type="protein sequence ID" value="KAK1294897.1"/>
    <property type="molecule type" value="Genomic_DNA"/>
</dbReference>
<dbReference type="Pfam" id="PF14368">
    <property type="entry name" value="LTP_2"/>
    <property type="match status" value="1"/>
</dbReference>
<dbReference type="GO" id="GO:0008289">
    <property type="term" value="F:lipid binding"/>
    <property type="evidence" value="ECO:0007669"/>
    <property type="project" value="InterPro"/>
</dbReference>
<dbReference type="AlphaFoldDB" id="A0AAV9D1F0"/>
<evidence type="ECO:0000256" key="8">
    <source>
        <dbReference type="SAM" id="MobiDB-lite"/>
    </source>
</evidence>
<dbReference type="FunFam" id="1.10.110.10:FF:000001">
    <property type="entry name" value="Bifunctional inhibitor/lipid-transfer protein/seed storage 2S albumin superfamily protein"/>
    <property type="match status" value="1"/>
</dbReference>
<keyword evidence="9" id="KW-0472">Membrane</keyword>
<evidence type="ECO:0000256" key="2">
    <source>
        <dbReference type="ARBA" id="ARBA00009748"/>
    </source>
</evidence>
<evidence type="ECO:0000256" key="1">
    <source>
        <dbReference type="ARBA" id="ARBA00004609"/>
    </source>
</evidence>
<evidence type="ECO:0000256" key="10">
    <source>
        <dbReference type="SAM" id="SignalP"/>
    </source>
</evidence>
<feature type="compositionally biased region" description="Low complexity" evidence="8">
    <location>
        <begin position="108"/>
        <end position="123"/>
    </location>
</feature>
<dbReference type="PANTHER" id="PTHR33044">
    <property type="entry name" value="BIFUNCTIONAL INHIBITOR/LIPID-TRANSFER PROTEIN/SEED STORAGE 2S ALBUMIN SUPERFAMILY PROTEIN-RELATED"/>
    <property type="match status" value="1"/>
</dbReference>
<keyword evidence="4 10" id="KW-0732">Signal</keyword>
<keyword evidence="13" id="KW-1185">Reference proteome</keyword>
<accession>A0AAV9D1F0</accession>
<dbReference type="PRINTS" id="PR00382">
    <property type="entry name" value="LIPIDTRNSFER"/>
</dbReference>
<dbReference type="Proteomes" id="UP001180020">
    <property type="component" value="Unassembled WGS sequence"/>
</dbReference>
<feature type="domain" description="Bifunctional inhibitor/plant lipid transfer protein/seed storage helical" evidence="11">
    <location>
        <begin position="29"/>
        <end position="106"/>
    </location>
</feature>
<keyword evidence="3" id="KW-0336">GPI-anchor</keyword>
<feature type="transmembrane region" description="Helical" evidence="9">
    <location>
        <begin position="163"/>
        <end position="180"/>
    </location>
</feature>
<sequence>MALRGIFSCFVVVLVVAMLIIGSSAQSGCTTAIIGLAPCLNYITGNTSTPASSCCSQLASVVQSNPRCLCTLLNGGGSSFGINVNQTLALALPGACNVQTPPVSQCNTAATTPAETPTATPSVPSNPNPTSPSVPSTPSAPTGNGSKIVPGTSGQSSDGSSNVVSLSALLLLISVAFYYFPSIY</sequence>
<evidence type="ECO:0000256" key="7">
    <source>
        <dbReference type="ARBA" id="ARBA00023288"/>
    </source>
</evidence>
<evidence type="ECO:0000256" key="5">
    <source>
        <dbReference type="ARBA" id="ARBA00023157"/>
    </source>
</evidence>
<reference evidence="12" key="2">
    <citation type="submission" date="2023-06" db="EMBL/GenBank/DDBJ databases">
        <authorList>
            <person name="Ma L."/>
            <person name="Liu K.-W."/>
            <person name="Li Z."/>
            <person name="Hsiao Y.-Y."/>
            <person name="Qi Y."/>
            <person name="Fu T."/>
            <person name="Tang G."/>
            <person name="Zhang D."/>
            <person name="Sun W.-H."/>
            <person name="Liu D.-K."/>
            <person name="Li Y."/>
            <person name="Chen G.-Z."/>
            <person name="Liu X.-D."/>
            <person name="Liao X.-Y."/>
            <person name="Jiang Y.-T."/>
            <person name="Yu X."/>
            <person name="Hao Y."/>
            <person name="Huang J."/>
            <person name="Zhao X.-W."/>
            <person name="Ke S."/>
            <person name="Chen Y.-Y."/>
            <person name="Wu W.-L."/>
            <person name="Hsu J.-L."/>
            <person name="Lin Y.-F."/>
            <person name="Huang M.-D."/>
            <person name="Li C.-Y."/>
            <person name="Huang L."/>
            <person name="Wang Z.-W."/>
            <person name="Zhao X."/>
            <person name="Zhong W.-Y."/>
            <person name="Peng D.-H."/>
            <person name="Ahmad S."/>
            <person name="Lan S."/>
            <person name="Zhang J.-S."/>
            <person name="Tsai W.-C."/>
            <person name="Van De Peer Y."/>
            <person name="Liu Z.-J."/>
        </authorList>
    </citation>
    <scope>NUCLEOTIDE SEQUENCE</scope>
    <source>
        <strain evidence="12">CP</strain>
        <tissue evidence="12">Leaves</tissue>
    </source>
</reference>
<dbReference type="InterPro" id="IPR036312">
    <property type="entry name" value="Bifun_inhib/LTP/seed_sf"/>
</dbReference>
<dbReference type="InterPro" id="IPR016140">
    <property type="entry name" value="Bifunc_inhib/LTP/seed_store"/>
</dbReference>
<evidence type="ECO:0000313" key="12">
    <source>
        <dbReference type="EMBL" id="KAK1294897.1"/>
    </source>
</evidence>
<gene>
    <name evidence="12" type="ORF">QJS10_CPA16g01114</name>
</gene>
<comment type="caution">
    <text evidence="12">The sequence shown here is derived from an EMBL/GenBank/DDBJ whole genome shotgun (WGS) entry which is preliminary data.</text>
</comment>
<dbReference type="Gene3D" id="1.10.110.10">
    <property type="entry name" value="Plant lipid-transfer and hydrophobic proteins"/>
    <property type="match status" value="1"/>
</dbReference>
<dbReference type="InterPro" id="IPR000528">
    <property type="entry name" value="Plant_nsLTP"/>
</dbReference>
<keyword evidence="5" id="KW-1015">Disulfide bond</keyword>
<keyword evidence="6" id="KW-0325">Glycoprotein</keyword>
<feature type="signal peptide" evidence="10">
    <location>
        <begin position="1"/>
        <end position="25"/>
    </location>
</feature>
<reference evidence="12" key="1">
    <citation type="journal article" date="2023" name="Nat. Commun.">
        <title>Diploid and tetraploid genomes of Acorus and the evolution of monocots.</title>
        <authorList>
            <person name="Ma L."/>
            <person name="Liu K.W."/>
            <person name="Li Z."/>
            <person name="Hsiao Y.Y."/>
            <person name="Qi Y."/>
            <person name="Fu T."/>
            <person name="Tang G.D."/>
            <person name="Zhang D."/>
            <person name="Sun W.H."/>
            <person name="Liu D.K."/>
            <person name="Li Y."/>
            <person name="Chen G.Z."/>
            <person name="Liu X.D."/>
            <person name="Liao X.Y."/>
            <person name="Jiang Y.T."/>
            <person name="Yu X."/>
            <person name="Hao Y."/>
            <person name="Huang J."/>
            <person name="Zhao X.W."/>
            <person name="Ke S."/>
            <person name="Chen Y.Y."/>
            <person name="Wu W.L."/>
            <person name="Hsu J.L."/>
            <person name="Lin Y.F."/>
            <person name="Huang M.D."/>
            <person name="Li C.Y."/>
            <person name="Huang L."/>
            <person name="Wang Z.W."/>
            <person name="Zhao X."/>
            <person name="Zhong W.Y."/>
            <person name="Peng D.H."/>
            <person name="Ahmad S."/>
            <person name="Lan S."/>
            <person name="Zhang J.S."/>
            <person name="Tsai W.C."/>
            <person name="Van de Peer Y."/>
            <person name="Liu Z.J."/>
        </authorList>
    </citation>
    <scope>NUCLEOTIDE SEQUENCE</scope>
    <source>
        <strain evidence="12">CP</strain>
    </source>
</reference>
<proteinExistence type="inferred from homology"/>
<feature type="compositionally biased region" description="Low complexity" evidence="8">
    <location>
        <begin position="133"/>
        <end position="142"/>
    </location>
</feature>
<feature type="region of interest" description="Disordered" evidence="8">
    <location>
        <begin position="107"/>
        <end position="159"/>
    </location>
</feature>
<dbReference type="InterPro" id="IPR043325">
    <property type="entry name" value="LTSS"/>
</dbReference>
<comment type="similarity">
    <text evidence="2">Belongs to the plant LTP family.</text>
</comment>
<keyword evidence="9" id="KW-1133">Transmembrane helix</keyword>
<protein>
    <recommendedName>
        <fullName evidence="11">Bifunctional inhibitor/plant lipid transfer protein/seed storage helical domain-containing protein</fullName>
    </recommendedName>
</protein>
<name>A0AAV9D1F0_ACOCL</name>
<evidence type="ECO:0000256" key="4">
    <source>
        <dbReference type="ARBA" id="ARBA00022729"/>
    </source>
</evidence>
<feature type="chain" id="PRO_5043843882" description="Bifunctional inhibitor/plant lipid transfer protein/seed storage helical domain-containing protein" evidence="10">
    <location>
        <begin position="26"/>
        <end position="184"/>
    </location>
</feature>